<dbReference type="Gene3D" id="1.10.10.10">
    <property type="entry name" value="Winged helix-like DNA-binding domain superfamily/Winged helix DNA-binding domain"/>
    <property type="match status" value="1"/>
</dbReference>
<dbReference type="InterPro" id="IPR000835">
    <property type="entry name" value="HTH_MarR-typ"/>
</dbReference>
<evidence type="ECO:0000313" key="6">
    <source>
        <dbReference type="Proteomes" id="UP000829069"/>
    </source>
</evidence>
<evidence type="ECO:0000259" key="4">
    <source>
        <dbReference type="PROSITE" id="PS50995"/>
    </source>
</evidence>
<dbReference type="PANTHER" id="PTHR42756:SF1">
    <property type="entry name" value="TRANSCRIPTIONAL REPRESSOR OF EMRAB OPERON"/>
    <property type="match status" value="1"/>
</dbReference>
<feature type="domain" description="HTH marR-type" evidence="4">
    <location>
        <begin position="9"/>
        <end position="141"/>
    </location>
</feature>
<dbReference type="PROSITE" id="PS50995">
    <property type="entry name" value="HTH_MARR_2"/>
    <property type="match status" value="1"/>
</dbReference>
<evidence type="ECO:0000256" key="2">
    <source>
        <dbReference type="ARBA" id="ARBA00023125"/>
    </source>
</evidence>
<keyword evidence="1" id="KW-0805">Transcription regulation</keyword>
<dbReference type="PANTHER" id="PTHR42756">
    <property type="entry name" value="TRANSCRIPTIONAL REGULATOR, MARR"/>
    <property type="match status" value="1"/>
</dbReference>
<accession>A0ABY3W819</accession>
<keyword evidence="3" id="KW-0804">Transcription</keyword>
<dbReference type="InterPro" id="IPR036390">
    <property type="entry name" value="WH_DNA-bd_sf"/>
</dbReference>
<dbReference type="InterPro" id="IPR023187">
    <property type="entry name" value="Tscrpt_reg_MarR-type_CS"/>
</dbReference>
<dbReference type="EMBL" id="CP093326">
    <property type="protein sequence ID" value="UNK45637.1"/>
    <property type="molecule type" value="Genomic_DNA"/>
</dbReference>
<proteinExistence type="predicted"/>
<gene>
    <name evidence="5" type="ORF">MNQ99_17235</name>
</gene>
<dbReference type="SMART" id="SM00347">
    <property type="entry name" value="HTH_MARR"/>
    <property type="match status" value="1"/>
</dbReference>
<keyword evidence="6" id="KW-1185">Reference proteome</keyword>
<protein>
    <submittedName>
        <fullName evidence="5">MarR family transcriptional regulator</fullName>
    </submittedName>
</protein>
<dbReference type="PROSITE" id="PS01117">
    <property type="entry name" value="HTH_MARR_1"/>
    <property type="match status" value="1"/>
</dbReference>
<name>A0ABY3W819_9MICC</name>
<evidence type="ECO:0000256" key="1">
    <source>
        <dbReference type="ARBA" id="ARBA00023015"/>
    </source>
</evidence>
<reference evidence="5 6" key="1">
    <citation type="submission" date="2022-03" db="EMBL/GenBank/DDBJ databases">
        <title>Isotopic signatures of nitrous oxide derived from detoxification processes.</title>
        <authorList>
            <person name="Behrendt U."/>
            <person name="Buchen C."/>
            <person name="Well R."/>
            <person name="Ulrich A."/>
            <person name="Rohe L."/>
            <person name="Kolb S."/>
            <person name="Schloter M."/>
            <person name="Horn M.A."/>
            <person name="Augustin J."/>
        </authorList>
    </citation>
    <scope>NUCLEOTIDE SEQUENCE [LARGE SCALE GENOMIC DNA]</scope>
    <source>
        <strain evidence="5 6">S4-C24</strain>
    </source>
</reference>
<dbReference type="Proteomes" id="UP000829069">
    <property type="component" value="Chromosome"/>
</dbReference>
<sequence length="153" mass="17245">MADEPRNAALGITYLLGQLGNLAVRDFKNRMKSYALHPRQYVILSQLRDDPGISQQTLSDRLLVHRSAMVGLLDELESRGYLSRERNLENRREHSLVLSKDGRDLLDSLRETAATFEKDFLSSLTNAEAKKLKSLLQTVATAHGIETTTPNHE</sequence>
<organism evidence="5 6">
    <name type="scientific">Arthrobacter sulfonylureivorans</name>
    <dbReference type="NCBI Taxonomy" id="2486855"/>
    <lineage>
        <taxon>Bacteria</taxon>
        <taxon>Bacillati</taxon>
        <taxon>Actinomycetota</taxon>
        <taxon>Actinomycetes</taxon>
        <taxon>Micrococcales</taxon>
        <taxon>Micrococcaceae</taxon>
        <taxon>Arthrobacter</taxon>
    </lineage>
</organism>
<dbReference type="InterPro" id="IPR036388">
    <property type="entry name" value="WH-like_DNA-bd_sf"/>
</dbReference>
<evidence type="ECO:0000313" key="5">
    <source>
        <dbReference type="EMBL" id="UNK45637.1"/>
    </source>
</evidence>
<dbReference type="Pfam" id="PF01047">
    <property type="entry name" value="MarR"/>
    <property type="match status" value="1"/>
</dbReference>
<keyword evidence="2" id="KW-0238">DNA-binding</keyword>
<dbReference type="PRINTS" id="PR00598">
    <property type="entry name" value="HTHMARR"/>
</dbReference>
<dbReference type="SUPFAM" id="SSF46785">
    <property type="entry name" value="Winged helix' DNA-binding domain"/>
    <property type="match status" value="1"/>
</dbReference>
<evidence type="ECO:0000256" key="3">
    <source>
        <dbReference type="ARBA" id="ARBA00023163"/>
    </source>
</evidence>
<dbReference type="RefSeq" id="WP_241913828.1">
    <property type="nucleotide sequence ID" value="NZ_CP093326.1"/>
</dbReference>